<dbReference type="EMBL" id="JBAHYK010005125">
    <property type="protein sequence ID" value="KAL0562583.1"/>
    <property type="molecule type" value="Genomic_DNA"/>
</dbReference>
<keyword evidence="3" id="KW-1185">Reference proteome</keyword>
<feature type="compositionally biased region" description="Basic and acidic residues" evidence="1">
    <location>
        <begin position="127"/>
        <end position="154"/>
    </location>
</feature>
<feature type="compositionally biased region" description="Low complexity" evidence="1">
    <location>
        <begin position="74"/>
        <end position="86"/>
    </location>
</feature>
<feature type="compositionally biased region" description="Low complexity" evidence="1">
    <location>
        <begin position="95"/>
        <end position="111"/>
    </location>
</feature>
<name>A0ABR3EIA2_9AGAR</name>
<sequence length="154" mass="17443">LIEHYGLKGSQIKSSDLLSSDKFFSTIQNNTWKFPRSEAAWELCLGQVNPMDVDIDEAMAMHMDRTIKRKRTLSASEVPEVPEAPEAPNPKRIRSTTPSSSTSLPSTTSSPYRKPTVISTNFDISTEENKYKKAGLPEDERRRFTEECRCKAEN</sequence>
<reference evidence="2 3" key="1">
    <citation type="submission" date="2024-02" db="EMBL/GenBank/DDBJ databases">
        <title>A draft genome for the cacao thread blight pathogen Marasmius crinis-equi.</title>
        <authorList>
            <person name="Cohen S.P."/>
            <person name="Baruah I.K."/>
            <person name="Amoako-Attah I."/>
            <person name="Bukari Y."/>
            <person name="Meinhardt L.W."/>
            <person name="Bailey B.A."/>
        </authorList>
    </citation>
    <scope>NUCLEOTIDE SEQUENCE [LARGE SCALE GENOMIC DNA]</scope>
    <source>
        <strain evidence="2 3">GH-76</strain>
    </source>
</reference>
<feature type="non-terminal residue" evidence="2">
    <location>
        <position position="1"/>
    </location>
</feature>
<dbReference type="Proteomes" id="UP001465976">
    <property type="component" value="Unassembled WGS sequence"/>
</dbReference>
<evidence type="ECO:0000313" key="3">
    <source>
        <dbReference type="Proteomes" id="UP001465976"/>
    </source>
</evidence>
<organism evidence="2 3">
    <name type="scientific">Marasmius crinis-equi</name>
    <dbReference type="NCBI Taxonomy" id="585013"/>
    <lineage>
        <taxon>Eukaryota</taxon>
        <taxon>Fungi</taxon>
        <taxon>Dikarya</taxon>
        <taxon>Basidiomycota</taxon>
        <taxon>Agaricomycotina</taxon>
        <taxon>Agaricomycetes</taxon>
        <taxon>Agaricomycetidae</taxon>
        <taxon>Agaricales</taxon>
        <taxon>Marasmiineae</taxon>
        <taxon>Marasmiaceae</taxon>
        <taxon>Marasmius</taxon>
    </lineage>
</organism>
<feature type="non-terminal residue" evidence="2">
    <location>
        <position position="154"/>
    </location>
</feature>
<gene>
    <name evidence="2" type="ORF">V5O48_019502</name>
</gene>
<evidence type="ECO:0000256" key="1">
    <source>
        <dbReference type="SAM" id="MobiDB-lite"/>
    </source>
</evidence>
<protein>
    <submittedName>
        <fullName evidence="2">Uncharacterized protein</fullName>
    </submittedName>
</protein>
<proteinExistence type="predicted"/>
<comment type="caution">
    <text evidence="2">The sequence shown here is derived from an EMBL/GenBank/DDBJ whole genome shotgun (WGS) entry which is preliminary data.</text>
</comment>
<evidence type="ECO:0000313" key="2">
    <source>
        <dbReference type="EMBL" id="KAL0562583.1"/>
    </source>
</evidence>
<feature type="region of interest" description="Disordered" evidence="1">
    <location>
        <begin position="71"/>
        <end position="154"/>
    </location>
</feature>
<accession>A0ABR3EIA2</accession>